<dbReference type="GO" id="GO:0016020">
    <property type="term" value="C:membrane"/>
    <property type="evidence" value="ECO:0007669"/>
    <property type="project" value="UniProtKB-SubCell"/>
</dbReference>
<feature type="transmembrane region" description="Helical" evidence="5">
    <location>
        <begin position="468"/>
        <end position="488"/>
    </location>
</feature>
<keyword evidence="2 5" id="KW-0812">Transmembrane</keyword>
<evidence type="ECO:0000313" key="8">
    <source>
        <dbReference type="Proteomes" id="UP000007110"/>
    </source>
</evidence>
<dbReference type="SUPFAM" id="SSF103473">
    <property type="entry name" value="MFS general substrate transporter"/>
    <property type="match status" value="1"/>
</dbReference>
<protein>
    <recommendedName>
        <fullName evidence="6">Major facilitator superfamily (MFS) profile domain-containing protein</fullName>
    </recommendedName>
</protein>
<accession>A0A7M7PH29</accession>
<dbReference type="InterPro" id="IPR005828">
    <property type="entry name" value="MFS_sugar_transport-like"/>
</dbReference>
<feature type="transmembrane region" description="Helical" evidence="5">
    <location>
        <begin position="410"/>
        <end position="429"/>
    </location>
</feature>
<evidence type="ECO:0000256" key="2">
    <source>
        <dbReference type="ARBA" id="ARBA00022692"/>
    </source>
</evidence>
<dbReference type="Proteomes" id="UP000007110">
    <property type="component" value="Unassembled WGS sequence"/>
</dbReference>
<organism evidence="7 8">
    <name type="scientific">Strongylocentrotus purpuratus</name>
    <name type="common">Purple sea urchin</name>
    <dbReference type="NCBI Taxonomy" id="7668"/>
    <lineage>
        <taxon>Eukaryota</taxon>
        <taxon>Metazoa</taxon>
        <taxon>Echinodermata</taxon>
        <taxon>Eleutherozoa</taxon>
        <taxon>Echinozoa</taxon>
        <taxon>Echinoidea</taxon>
        <taxon>Euechinoidea</taxon>
        <taxon>Echinacea</taxon>
        <taxon>Camarodonta</taxon>
        <taxon>Echinidea</taxon>
        <taxon>Strongylocentrotidae</taxon>
        <taxon>Strongylocentrotus</taxon>
    </lineage>
</organism>
<evidence type="ECO:0000256" key="5">
    <source>
        <dbReference type="SAM" id="Phobius"/>
    </source>
</evidence>
<feature type="transmembrane region" description="Helical" evidence="5">
    <location>
        <begin position="494"/>
        <end position="516"/>
    </location>
</feature>
<dbReference type="CDD" id="cd17317">
    <property type="entry name" value="MFS_SLC22"/>
    <property type="match status" value="1"/>
</dbReference>
<keyword evidence="3 5" id="KW-1133">Transmembrane helix</keyword>
<feature type="transmembrane region" description="Helical" evidence="5">
    <location>
        <begin position="205"/>
        <end position="226"/>
    </location>
</feature>
<feature type="transmembrane region" description="Helical" evidence="5">
    <location>
        <begin position="349"/>
        <end position="370"/>
    </location>
</feature>
<dbReference type="OMA" id="TAYVINY"/>
<sequence>MKFDDILKIVGEFGPYQIRVYSLVCILVFTTSWESLITVFIGANVDHWCAVPEWDSNDCSAYGLTASECELSKKNGSIPSNYTSDGELEYAQCEKYNVSGVGFWPGMDPSNYTDGSTGTIPCDAGWEYDDSQYKSTIVSDFELVCGNENLNQISQTIYYGGFLAGSIIFGVMSDVIGRWWTLQICTIVRLVTGVLIAFAPELWVYSLLRFFQGMAGVATYIILFILGTEYVGPSKRNIAGILFCVPYSLGYMLLALIAFYLPYWRTLELVVTAPVIPFFLLMMFMPESARWLMSVGQYEKAEKIIIKIAEVNKATAPDPIFTEEFKKKETINREQNKATILDLFRTRTVCLRTLNLIFSWMVHSMVYSGLSLNTSNLGVNDYVAFTISGAVEIPAYLLTIFTVEYFGRKPSLVTLVLLGGVACLTTAAIPEGVWLTTVAMIGKFGIAGSFGVLYLYTAELYPTSIRTVAVGTCSMFSRVANMLAPLILTLDKFWAPMPLVIYGSVAVLAGILALFLPETRGLTLPETRAEGENFGKKMAADDIANTDKKENGILSVSKGVELEGVNNTQEKGDTADYVNPSYVI</sequence>
<dbReference type="InterPro" id="IPR005829">
    <property type="entry name" value="Sugar_transporter_CS"/>
</dbReference>
<reference evidence="7" key="2">
    <citation type="submission" date="2021-01" db="UniProtKB">
        <authorList>
            <consortium name="EnsemblMetazoa"/>
        </authorList>
    </citation>
    <scope>IDENTIFICATION</scope>
</reference>
<feature type="transmembrane region" description="Helical" evidence="5">
    <location>
        <begin position="435"/>
        <end position="456"/>
    </location>
</feature>
<feature type="transmembrane region" description="Helical" evidence="5">
    <location>
        <begin position="20"/>
        <end position="43"/>
    </location>
</feature>
<reference evidence="8" key="1">
    <citation type="submission" date="2015-02" db="EMBL/GenBank/DDBJ databases">
        <title>Genome sequencing for Strongylocentrotus purpuratus.</title>
        <authorList>
            <person name="Murali S."/>
            <person name="Liu Y."/>
            <person name="Vee V."/>
            <person name="English A."/>
            <person name="Wang M."/>
            <person name="Skinner E."/>
            <person name="Han Y."/>
            <person name="Muzny D.M."/>
            <person name="Worley K.C."/>
            <person name="Gibbs R.A."/>
        </authorList>
    </citation>
    <scope>NUCLEOTIDE SEQUENCE</scope>
</reference>
<dbReference type="RefSeq" id="XP_030850193.1">
    <property type="nucleotide sequence ID" value="XM_030994333.1"/>
</dbReference>
<dbReference type="PROSITE" id="PS50850">
    <property type="entry name" value="MFS"/>
    <property type="match status" value="1"/>
</dbReference>
<feature type="transmembrane region" description="Helical" evidence="5">
    <location>
        <begin position="238"/>
        <end position="261"/>
    </location>
</feature>
<feature type="transmembrane region" description="Helical" evidence="5">
    <location>
        <begin position="179"/>
        <end position="199"/>
    </location>
</feature>
<dbReference type="InParanoid" id="A0A7M7PH29"/>
<feature type="transmembrane region" description="Helical" evidence="5">
    <location>
        <begin position="156"/>
        <end position="172"/>
    </location>
</feature>
<dbReference type="KEGG" id="spu:593686"/>
<evidence type="ECO:0000313" key="7">
    <source>
        <dbReference type="EnsemblMetazoa" id="XP_030850193"/>
    </source>
</evidence>
<dbReference type="AlphaFoldDB" id="A0A7M7PH29"/>
<dbReference type="FunCoup" id="A0A7M7PH29">
    <property type="interactions" value="24"/>
</dbReference>
<evidence type="ECO:0000256" key="3">
    <source>
        <dbReference type="ARBA" id="ARBA00022989"/>
    </source>
</evidence>
<name>A0A7M7PH29_STRPU</name>
<dbReference type="InterPro" id="IPR036259">
    <property type="entry name" value="MFS_trans_sf"/>
</dbReference>
<evidence type="ECO:0000256" key="4">
    <source>
        <dbReference type="ARBA" id="ARBA00023136"/>
    </source>
</evidence>
<feature type="domain" description="Major facilitator superfamily (MFS) profile" evidence="6">
    <location>
        <begin position="94"/>
        <end position="521"/>
    </location>
</feature>
<dbReference type="GO" id="GO:0022857">
    <property type="term" value="F:transmembrane transporter activity"/>
    <property type="evidence" value="ECO:0007669"/>
    <property type="project" value="InterPro"/>
</dbReference>
<dbReference type="PANTHER" id="PTHR24064">
    <property type="entry name" value="SOLUTE CARRIER FAMILY 22 MEMBER"/>
    <property type="match status" value="1"/>
</dbReference>
<evidence type="ECO:0000259" key="6">
    <source>
        <dbReference type="PROSITE" id="PS50850"/>
    </source>
</evidence>
<proteinExistence type="predicted"/>
<keyword evidence="8" id="KW-1185">Reference proteome</keyword>
<comment type="subcellular location">
    <subcellularLocation>
        <location evidence="1">Membrane</location>
        <topology evidence="1">Multi-pass membrane protein</topology>
    </subcellularLocation>
</comment>
<dbReference type="EnsemblMetazoa" id="XM_030994333">
    <property type="protein sequence ID" value="XP_030850193"/>
    <property type="gene ID" value="LOC593686"/>
</dbReference>
<keyword evidence="4 5" id="KW-0472">Membrane</keyword>
<dbReference type="PROSITE" id="PS00216">
    <property type="entry name" value="SUGAR_TRANSPORT_1"/>
    <property type="match status" value="1"/>
</dbReference>
<feature type="transmembrane region" description="Helical" evidence="5">
    <location>
        <begin position="267"/>
        <end position="285"/>
    </location>
</feature>
<evidence type="ECO:0000256" key="1">
    <source>
        <dbReference type="ARBA" id="ARBA00004141"/>
    </source>
</evidence>
<dbReference type="Pfam" id="PF00083">
    <property type="entry name" value="Sugar_tr"/>
    <property type="match status" value="1"/>
</dbReference>
<dbReference type="InterPro" id="IPR020846">
    <property type="entry name" value="MFS_dom"/>
</dbReference>
<feature type="transmembrane region" description="Helical" evidence="5">
    <location>
        <begin position="382"/>
        <end position="403"/>
    </location>
</feature>
<dbReference type="OrthoDB" id="8049622at2759"/>
<dbReference type="GeneID" id="593686"/>
<dbReference type="Gene3D" id="1.20.1250.20">
    <property type="entry name" value="MFS general substrate transporter like domains"/>
    <property type="match status" value="1"/>
</dbReference>